<dbReference type="SMART" id="SM00192">
    <property type="entry name" value="LDLa"/>
    <property type="match status" value="1"/>
</dbReference>
<organism evidence="3 4">
    <name type="scientific">Trichobilharzia regenti</name>
    <name type="common">Nasal bird schistosome</name>
    <dbReference type="NCBI Taxonomy" id="157069"/>
    <lineage>
        <taxon>Eukaryota</taxon>
        <taxon>Metazoa</taxon>
        <taxon>Spiralia</taxon>
        <taxon>Lophotrochozoa</taxon>
        <taxon>Platyhelminthes</taxon>
        <taxon>Trematoda</taxon>
        <taxon>Digenea</taxon>
        <taxon>Strigeidida</taxon>
        <taxon>Schistosomatoidea</taxon>
        <taxon>Schistosomatidae</taxon>
        <taxon>Trichobilharzia</taxon>
    </lineage>
</organism>
<keyword evidence="2" id="KW-1133">Transmembrane helix</keyword>
<proteinExistence type="predicted"/>
<keyword evidence="2" id="KW-0472">Membrane</keyword>
<dbReference type="AlphaFoldDB" id="A0AA85K5I0"/>
<sequence>MSISPVVPHVTCVYNFETYMHGTAEITSNNFSVTSLHGEKYKYEQVSHGNYSTNTSVINLKDVPDLSVWDDRSVLILAVHRLNFSTEPTCPEVYLCAIPNVRHKRTSECETSLGEVSGSCQDEIDETHFFLFPLASSLKISVGNVGQNPDSLSSSMHIVVTAGYRLPPTAFTCPSGYFACQLFNRLIEPRYSPLNWTYRICLPLDLWCDGVPNCPVTGSDEENCSAVPPNSYAYLDSQFQSEYQMLGRVLDRYAENTSLLRLTGFHRISDKSSIFLASLNTLWYSLGLLSFISVIGILTIAYRLSKKKKDGNAVQVVEEKSYAEISHSSSNALKNNTDNSFSEVDCYEEKLSNSNNNNNNICGTNKKLDGSNNVYHHFPSNHTHYKNFYVDPVGCNRESVPLIHGQRPEH</sequence>
<evidence type="ECO:0000256" key="2">
    <source>
        <dbReference type="SAM" id="Phobius"/>
    </source>
</evidence>
<dbReference type="InterPro" id="IPR036055">
    <property type="entry name" value="LDL_receptor-like_sf"/>
</dbReference>
<evidence type="ECO:0000313" key="3">
    <source>
        <dbReference type="Proteomes" id="UP000050795"/>
    </source>
</evidence>
<accession>A0AA85K5I0</accession>
<dbReference type="InterPro" id="IPR002172">
    <property type="entry name" value="LDrepeatLR_classA_rpt"/>
</dbReference>
<dbReference type="Proteomes" id="UP000050795">
    <property type="component" value="Unassembled WGS sequence"/>
</dbReference>
<evidence type="ECO:0000313" key="4">
    <source>
        <dbReference type="WBParaSite" id="TREG1_55990.1"/>
    </source>
</evidence>
<dbReference type="WBParaSite" id="TREG1_55990.1">
    <property type="protein sequence ID" value="TREG1_55990.1"/>
    <property type="gene ID" value="TREG1_55990"/>
</dbReference>
<feature type="transmembrane region" description="Helical" evidence="2">
    <location>
        <begin position="282"/>
        <end position="302"/>
    </location>
</feature>
<reference evidence="4" key="2">
    <citation type="submission" date="2023-11" db="UniProtKB">
        <authorList>
            <consortium name="WormBaseParasite"/>
        </authorList>
    </citation>
    <scope>IDENTIFICATION</scope>
</reference>
<name>A0AA85K5I0_TRIRE</name>
<keyword evidence="2" id="KW-0812">Transmembrane</keyword>
<keyword evidence="1" id="KW-1015">Disulfide bond</keyword>
<dbReference type="InterPro" id="IPR023415">
    <property type="entry name" value="LDLR_class-A_CS"/>
</dbReference>
<dbReference type="PROSITE" id="PS01209">
    <property type="entry name" value="LDLRA_1"/>
    <property type="match status" value="1"/>
</dbReference>
<protein>
    <submittedName>
        <fullName evidence="4">Uncharacterized protein</fullName>
    </submittedName>
</protein>
<evidence type="ECO:0000256" key="1">
    <source>
        <dbReference type="ARBA" id="ARBA00023157"/>
    </source>
</evidence>
<keyword evidence="3" id="KW-1185">Reference proteome</keyword>
<dbReference type="CDD" id="cd00112">
    <property type="entry name" value="LDLa"/>
    <property type="match status" value="1"/>
</dbReference>
<dbReference type="Gene3D" id="4.10.400.10">
    <property type="entry name" value="Low-density Lipoprotein Receptor"/>
    <property type="match status" value="1"/>
</dbReference>
<reference evidence="3" key="1">
    <citation type="submission" date="2022-06" db="EMBL/GenBank/DDBJ databases">
        <authorList>
            <person name="Berger JAMES D."/>
            <person name="Berger JAMES D."/>
        </authorList>
    </citation>
    <scope>NUCLEOTIDE SEQUENCE [LARGE SCALE GENOMIC DNA]</scope>
</reference>